<reference evidence="1" key="1">
    <citation type="journal article" date="2014" name="Front. Microbiol.">
        <title>High frequency of phylogenetically diverse reductive dehalogenase-homologous genes in deep subseafloor sedimentary metagenomes.</title>
        <authorList>
            <person name="Kawai M."/>
            <person name="Futagami T."/>
            <person name="Toyoda A."/>
            <person name="Takaki Y."/>
            <person name="Nishi S."/>
            <person name="Hori S."/>
            <person name="Arai W."/>
            <person name="Tsubouchi T."/>
            <person name="Morono Y."/>
            <person name="Uchiyama I."/>
            <person name="Ito T."/>
            <person name="Fujiyama A."/>
            <person name="Inagaki F."/>
            <person name="Takami H."/>
        </authorList>
    </citation>
    <scope>NUCLEOTIDE SEQUENCE</scope>
    <source>
        <strain evidence="1">Expedition CK06-06</strain>
    </source>
</reference>
<protein>
    <submittedName>
        <fullName evidence="1">Uncharacterized protein</fullName>
    </submittedName>
</protein>
<organism evidence="1">
    <name type="scientific">marine sediment metagenome</name>
    <dbReference type="NCBI Taxonomy" id="412755"/>
    <lineage>
        <taxon>unclassified sequences</taxon>
        <taxon>metagenomes</taxon>
        <taxon>ecological metagenomes</taxon>
    </lineage>
</organism>
<feature type="non-terminal residue" evidence="1">
    <location>
        <position position="1"/>
    </location>
</feature>
<proteinExistence type="predicted"/>
<dbReference type="AlphaFoldDB" id="X1TMD9"/>
<evidence type="ECO:0000313" key="1">
    <source>
        <dbReference type="EMBL" id="GAJ06478.1"/>
    </source>
</evidence>
<accession>X1TMD9</accession>
<comment type="caution">
    <text evidence="1">The sequence shown here is derived from an EMBL/GenBank/DDBJ whole genome shotgun (WGS) entry which is preliminary data.</text>
</comment>
<name>X1TMD9_9ZZZZ</name>
<dbReference type="EMBL" id="BARW01031812">
    <property type="protein sequence ID" value="GAJ06478.1"/>
    <property type="molecule type" value="Genomic_DNA"/>
</dbReference>
<sequence>KRLNSQMNARELSKLLPHSAGRIKRLTNLRMPRMPVKIAATDFAAPLVFFLNDKQQKVVGEALSLAQQNQDSKTKAAKKAAGLTTIAQHFLNITSQAHKEDEDKVRTT</sequence>
<gene>
    <name evidence="1" type="ORF">S12H4_50506</name>
</gene>